<evidence type="ECO:0000313" key="6">
    <source>
        <dbReference type="Proteomes" id="UP000240542"/>
    </source>
</evidence>
<evidence type="ECO:0000256" key="4">
    <source>
        <dbReference type="SAM" id="MobiDB-lite"/>
    </source>
</evidence>
<evidence type="ECO:0000256" key="3">
    <source>
        <dbReference type="ARBA" id="ARBA00022729"/>
    </source>
</evidence>
<sequence length="476" mass="50786">MTDPSSITPHRGAARRPGRRRIAAVGAVLATVLTAASCGAPGGDEASGPHQLSPDEKVTSPFKDADVEKLGDSTTLRVWADKNEQGTLEELVPQFEKKYPNVKVKVTYKSFDDLTKTVVPALKSGGKDAPDLVQGNQGYSVDGALVKGGLIRPIDDIAEAYKWSGNLSPSFLASMRWDDAGNHFGQGTLYGISPVTQLVSVFYNKKKLSDLGIEQPETIEDLEAAMKTAKDGNEQPLMLGNADKYPAFQVFGVLQGAYSEPLAITDWINGSEGADFVAEGNLKAADKLVEWSEKGYIQKGYNGLAEADATTKFGEGEGVFFIGGDWNAEALVKAGAKDIGFMAPPVGKSGGHVTQGSSGLPWHINAKTEKLPAATALLDMQQDEEFAQTLADLGRIPVATPDVKGKDPLSQESIDAANATLKDDGQVGYLDWSTDTMYDTLSASTQELLGGKTSTDGFLGTVQKDWQKFQADRADQ</sequence>
<accession>A0A2P8DNY1</accession>
<keyword evidence="2" id="KW-0813">Transport</keyword>
<name>A0A2P8DNY1_9ACTN</name>
<evidence type="ECO:0000256" key="1">
    <source>
        <dbReference type="ARBA" id="ARBA00008520"/>
    </source>
</evidence>
<dbReference type="Proteomes" id="UP000240542">
    <property type="component" value="Unassembled WGS sequence"/>
</dbReference>
<keyword evidence="6" id="KW-1185">Reference proteome</keyword>
<keyword evidence="3" id="KW-0732">Signal</keyword>
<dbReference type="InterPro" id="IPR006059">
    <property type="entry name" value="SBP"/>
</dbReference>
<feature type="region of interest" description="Disordered" evidence="4">
    <location>
        <begin position="38"/>
        <end position="66"/>
    </location>
</feature>
<evidence type="ECO:0000313" key="5">
    <source>
        <dbReference type="EMBL" id="PSK98899.1"/>
    </source>
</evidence>
<dbReference type="GO" id="GO:1901982">
    <property type="term" value="F:maltose binding"/>
    <property type="evidence" value="ECO:0007669"/>
    <property type="project" value="TreeGrafter"/>
</dbReference>
<dbReference type="Pfam" id="PF01547">
    <property type="entry name" value="SBP_bac_1"/>
    <property type="match status" value="1"/>
</dbReference>
<comment type="caution">
    <text evidence="5">The sequence shown here is derived from an EMBL/GenBank/DDBJ whole genome shotgun (WGS) entry which is preliminary data.</text>
</comment>
<gene>
    <name evidence="5" type="ORF">CLV63_104123</name>
</gene>
<feature type="compositionally biased region" description="Basic and acidic residues" evidence="4">
    <location>
        <begin position="53"/>
        <end position="66"/>
    </location>
</feature>
<dbReference type="EMBL" id="PYGA01000004">
    <property type="protein sequence ID" value="PSK98899.1"/>
    <property type="molecule type" value="Genomic_DNA"/>
</dbReference>
<evidence type="ECO:0000256" key="2">
    <source>
        <dbReference type="ARBA" id="ARBA00022448"/>
    </source>
</evidence>
<feature type="region of interest" description="Disordered" evidence="4">
    <location>
        <begin position="1"/>
        <end position="20"/>
    </location>
</feature>
<comment type="similarity">
    <text evidence="1">Belongs to the bacterial solute-binding protein 1 family.</text>
</comment>
<dbReference type="RefSeq" id="WP_170134169.1">
    <property type="nucleotide sequence ID" value="NZ_PYGA01000004.1"/>
</dbReference>
<dbReference type="GO" id="GO:0015768">
    <property type="term" value="P:maltose transport"/>
    <property type="evidence" value="ECO:0007669"/>
    <property type="project" value="TreeGrafter"/>
</dbReference>
<dbReference type="GO" id="GO:0042956">
    <property type="term" value="P:maltodextrin transmembrane transport"/>
    <property type="evidence" value="ECO:0007669"/>
    <property type="project" value="TreeGrafter"/>
</dbReference>
<dbReference type="SUPFAM" id="SSF53850">
    <property type="entry name" value="Periplasmic binding protein-like II"/>
    <property type="match status" value="1"/>
</dbReference>
<dbReference type="GO" id="GO:0055052">
    <property type="term" value="C:ATP-binding cassette (ABC) transporter complex, substrate-binding subunit-containing"/>
    <property type="evidence" value="ECO:0007669"/>
    <property type="project" value="TreeGrafter"/>
</dbReference>
<organism evidence="5 6">
    <name type="scientific">Murinocardiopsis flavida</name>
    <dbReference type="NCBI Taxonomy" id="645275"/>
    <lineage>
        <taxon>Bacteria</taxon>
        <taxon>Bacillati</taxon>
        <taxon>Actinomycetota</taxon>
        <taxon>Actinomycetes</taxon>
        <taxon>Streptosporangiales</taxon>
        <taxon>Nocardiopsidaceae</taxon>
        <taxon>Murinocardiopsis</taxon>
    </lineage>
</organism>
<reference evidence="5 6" key="1">
    <citation type="submission" date="2018-03" db="EMBL/GenBank/DDBJ databases">
        <title>Genomic Encyclopedia of Archaeal and Bacterial Type Strains, Phase II (KMG-II): from individual species to whole genera.</title>
        <authorList>
            <person name="Goeker M."/>
        </authorList>
    </citation>
    <scope>NUCLEOTIDE SEQUENCE [LARGE SCALE GENOMIC DNA]</scope>
    <source>
        <strain evidence="5 6">DSM 45312</strain>
    </source>
</reference>
<protein>
    <submittedName>
        <fullName evidence="5">Carbohydrate ABC transporter substrate-binding protein (CUT1 family)</fullName>
    </submittedName>
</protein>
<proteinExistence type="inferred from homology"/>
<dbReference type="Gene3D" id="3.40.190.10">
    <property type="entry name" value="Periplasmic binding protein-like II"/>
    <property type="match status" value="2"/>
</dbReference>
<dbReference type="AlphaFoldDB" id="A0A2P8DNY1"/>
<dbReference type="PANTHER" id="PTHR30061:SF50">
    <property type="entry name" value="MALTOSE_MALTODEXTRIN-BINDING PERIPLASMIC PROTEIN"/>
    <property type="match status" value="1"/>
</dbReference>
<dbReference type="PANTHER" id="PTHR30061">
    <property type="entry name" value="MALTOSE-BINDING PERIPLASMIC PROTEIN"/>
    <property type="match status" value="1"/>
</dbReference>